<feature type="compositionally biased region" description="Acidic residues" evidence="6">
    <location>
        <begin position="278"/>
        <end position="288"/>
    </location>
</feature>
<dbReference type="SMART" id="SM00388">
    <property type="entry name" value="HisKA"/>
    <property type="match status" value="1"/>
</dbReference>
<evidence type="ECO:0000259" key="7">
    <source>
        <dbReference type="PROSITE" id="PS50109"/>
    </source>
</evidence>
<keyword evidence="5" id="KW-0418">Kinase</keyword>
<feature type="compositionally biased region" description="Acidic residues" evidence="6">
    <location>
        <begin position="1021"/>
        <end position="1034"/>
    </location>
</feature>
<dbReference type="InterPro" id="IPR004358">
    <property type="entry name" value="Sig_transdc_His_kin-like_C"/>
</dbReference>
<organism evidence="9 10">
    <name type="scientific">Hoeflea algicola</name>
    <dbReference type="NCBI Taxonomy" id="2983763"/>
    <lineage>
        <taxon>Bacteria</taxon>
        <taxon>Pseudomonadati</taxon>
        <taxon>Pseudomonadota</taxon>
        <taxon>Alphaproteobacteria</taxon>
        <taxon>Hyphomicrobiales</taxon>
        <taxon>Rhizobiaceae</taxon>
        <taxon>Hoeflea</taxon>
    </lineage>
</organism>
<keyword evidence="10" id="KW-1185">Reference proteome</keyword>
<evidence type="ECO:0000256" key="3">
    <source>
        <dbReference type="ARBA" id="ARBA00022553"/>
    </source>
</evidence>
<dbReference type="CDD" id="cd00075">
    <property type="entry name" value="HATPase"/>
    <property type="match status" value="1"/>
</dbReference>
<reference evidence="9" key="1">
    <citation type="submission" date="2022-10" db="EMBL/GenBank/DDBJ databases">
        <title>Hoeflea sp. G2-23, isolated from marine algae.</title>
        <authorList>
            <person name="Kristyanto S."/>
            <person name="Kim J.M."/>
            <person name="Jeon C.O."/>
        </authorList>
    </citation>
    <scope>NUCLEOTIDE SEQUENCE</scope>
    <source>
        <strain evidence="9">G2-23</strain>
    </source>
</reference>
<dbReference type="InterPro" id="IPR000014">
    <property type="entry name" value="PAS"/>
</dbReference>
<dbReference type="InterPro" id="IPR003661">
    <property type="entry name" value="HisK_dim/P_dom"/>
</dbReference>
<dbReference type="Pfam" id="PF00989">
    <property type="entry name" value="PAS"/>
    <property type="match status" value="1"/>
</dbReference>
<evidence type="ECO:0000256" key="5">
    <source>
        <dbReference type="ARBA" id="ARBA00022777"/>
    </source>
</evidence>
<dbReference type="InterPro" id="IPR035965">
    <property type="entry name" value="PAS-like_dom_sf"/>
</dbReference>
<dbReference type="Gene3D" id="1.10.287.130">
    <property type="match status" value="1"/>
</dbReference>
<accession>A0ABT3ZDW9</accession>
<comment type="caution">
    <text evidence="9">The sequence shown here is derived from an EMBL/GenBank/DDBJ whole genome shotgun (WGS) entry which is preliminary data.</text>
</comment>
<evidence type="ECO:0000256" key="6">
    <source>
        <dbReference type="SAM" id="MobiDB-lite"/>
    </source>
</evidence>
<evidence type="ECO:0000313" key="9">
    <source>
        <dbReference type="EMBL" id="MCY0149992.1"/>
    </source>
</evidence>
<dbReference type="Pfam" id="PF00512">
    <property type="entry name" value="HisKA"/>
    <property type="match status" value="1"/>
</dbReference>
<dbReference type="Proteomes" id="UP001073227">
    <property type="component" value="Unassembled WGS sequence"/>
</dbReference>
<feature type="region of interest" description="Disordered" evidence="6">
    <location>
        <begin position="670"/>
        <end position="881"/>
    </location>
</feature>
<feature type="domain" description="PAS" evidence="8">
    <location>
        <begin position="1052"/>
        <end position="1122"/>
    </location>
</feature>
<feature type="compositionally biased region" description="Low complexity" evidence="6">
    <location>
        <begin position="747"/>
        <end position="761"/>
    </location>
</feature>
<keyword evidence="3" id="KW-0597">Phosphoprotein</keyword>
<dbReference type="PANTHER" id="PTHR43047:SF72">
    <property type="entry name" value="OSMOSENSING HISTIDINE PROTEIN KINASE SLN1"/>
    <property type="match status" value="1"/>
</dbReference>
<feature type="compositionally biased region" description="Low complexity" evidence="6">
    <location>
        <begin position="385"/>
        <end position="395"/>
    </location>
</feature>
<dbReference type="InterPro" id="IPR005467">
    <property type="entry name" value="His_kinase_dom"/>
</dbReference>
<dbReference type="InterPro" id="IPR013767">
    <property type="entry name" value="PAS_fold"/>
</dbReference>
<comment type="catalytic activity">
    <reaction evidence="1">
        <text>ATP + protein L-histidine = ADP + protein N-phospho-L-histidine.</text>
        <dbReference type="EC" id="2.7.13.3"/>
    </reaction>
</comment>
<dbReference type="NCBIfam" id="TIGR00229">
    <property type="entry name" value="sensory_box"/>
    <property type="match status" value="1"/>
</dbReference>
<dbReference type="SMART" id="SM00387">
    <property type="entry name" value="HATPase_c"/>
    <property type="match status" value="1"/>
</dbReference>
<dbReference type="Pfam" id="PF13188">
    <property type="entry name" value="PAS_8"/>
    <property type="match status" value="1"/>
</dbReference>
<dbReference type="PANTHER" id="PTHR43047">
    <property type="entry name" value="TWO-COMPONENT HISTIDINE PROTEIN KINASE"/>
    <property type="match status" value="1"/>
</dbReference>
<dbReference type="SUPFAM" id="SSF55785">
    <property type="entry name" value="PYP-like sensor domain (PAS domain)"/>
    <property type="match status" value="1"/>
</dbReference>
<dbReference type="Pfam" id="PF02518">
    <property type="entry name" value="HATPase_c"/>
    <property type="match status" value="1"/>
</dbReference>
<proteinExistence type="predicted"/>
<dbReference type="SUPFAM" id="SSF55874">
    <property type="entry name" value="ATPase domain of HSP90 chaperone/DNA topoisomerase II/histidine kinase"/>
    <property type="match status" value="1"/>
</dbReference>
<feature type="compositionally biased region" description="Low complexity" evidence="6">
    <location>
        <begin position="249"/>
        <end position="264"/>
    </location>
</feature>
<dbReference type="PRINTS" id="PR00344">
    <property type="entry name" value="BCTRLSENSOR"/>
</dbReference>
<name>A0ABT3ZDW9_9HYPH</name>
<evidence type="ECO:0000256" key="1">
    <source>
        <dbReference type="ARBA" id="ARBA00000085"/>
    </source>
</evidence>
<dbReference type="InterPro" id="IPR036890">
    <property type="entry name" value="HATPase_C_sf"/>
</dbReference>
<dbReference type="InterPro" id="IPR036097">
    <property type="entry name" value="HisK_dim/P_sf"/>
</dbReference>
<keyword evidence="9" id="KW-0547">Nucleotide-binding</keyword>
<dbReference type="Gene3D" id="3.30.565.10">
    <property type="entry name" value="Histidine kinase-like ATPase, C-terminal domain"/>
    <property type="match status" value="1"/>
</dbReference>
<dbReference type="CDD" id="cd00130">
    <property type="entry name" value="PAS"/>
    <property type="match status" value="1"/>
</dbReference>
<keyword evidence="4" id="KW-0808">Transferase</keyword>
<evidence type="ECO:0000259" key="8">
    <source>
        <dbReference type="PROSITE" id="PS50112"/>
    </source>
</evidence>
<evidence type="ECO:0000256" key="4">
    <source>
        <dbReference type="ARBA" id="ARBA00022679"/>
    </source>
</evidence>
<gene>
    <name evidence="9" type="ORF">OEG84_20380</name>
</gene>
<dbReference type="EC" id="2.7.13.3" evidence="2"/>
<dbReference type="PROSITE" id="PS50109">
    <property type="entry name" value="HIS_KIN"/>
    <property type="match status" value="1"/>
</dbReference>
<dbReference type="Gene3D" id="3.30.450.20">
    <property type="entry name" value="PAS domain"/>
    <property type="match status" value="1"/>
</dbReference>
<protein>
    <recommendedName>
        <fullName evidence="2">histidine kinase</fullName>
        <ecNumber evidence="2">2.7.13.3</ecNumber>
    </recommendedName>
</protein>
<feature type="compositionally biased region" description="Basic and acidic residues" evidence="6">
    <location>
        <begin position="799"/>
        <end position="813"/>
    </location>
</feature>
<feature type="region of interest" description="Disordered" evidence="6">
    <location>
        <begin position="1020"/>
        <end position="1050"/>
    </location>
</feature>
<keyword evidence="9" id="KW-0067">ATP-binding</keyword>
<feature type="region of interest" description="Disordered" evidence="6">
    <location>
        <begin position="249"/>
        <end position="333"/>
    </location>
</feature>
<dbReference type="InterPro" id="IPR003594">
    <property type="entry name" value="HATPase_dom"/>
</dbReference>
<dbReference type="CDD" id="cd00082">
    <property type="entry name" value="HisKA"/>
    <property type="match status" value="1"/>
</dbReference>
<dbReference type="EMBL" id="JAOVZR010000001">
    <property type="protein sequence ID" value="MCY0149992.1"/>
    <property type="molecule type" value="Genomic_DNA"/>
</dbReference>
<dbReference type="GO" id="GO:0005524">
    <property type="term" value="F:ATP binding"/>
    <property type="evidence" value="ECO:0007669"/>
    <property type="project" value="UniProtKB-KW"/>
</dbReference>
<feature type="region of interest" description="Disordered" evidence="6">
    <location>
        <begin position="361"/>
        <end position="448"/>
    </location>
</feature>
<dbReference type="SMART" id="SM00091">
    <property type="entry name" value="PAS"/>
    <property type="match status" value="4"/>
</dbReference>
<evidence type="ECO:0000313" key="10">
    <source>
        <dbReference type="Proteomes" id="UP001073227"/>
    </source>
</evidence>
<dbReference type="PROSITE" id="PS50112">
    <property type="entry name" value="PAS"/>
    <property type="match status" value="1"/>
</dbReference>
<sequence>MLAHHYPFIDLAVHAAVRDRFAKGGAVAVLSPDLDEVLWANGAAAHLFGFDTIYDVLEEGIGGQPVTRRQIESAVSGLQRTGKPQNFTMRLARGFSRAMTPALLEHITLPDGAQALLLSSQTGTVLAPGARARQIISGFEGTGTHVAVLDAKGGILAASRTFDDIGLADADIARMIADVASEDDRLVKRMVEARNGSMPAAIGRLADEPLLHLLFAVEPAQEEEQPEDETEASVGAAVVASGAQNVVSSDDAAETASAQSSAAAVWQQPKPAEHETTEPETVEAEAGEIETGNAETGGNGIDEDTFDAEAADREPADTDPASTAPTGIVDADRIREELAASTDTPIEADDIPLPFAEARGLEVTPIEDDAVGPDEETTDGDDTDSATQTTETQTEVRPNVDDVTADADSIVPADQAPEASTPAVASTDRGEPESIPDHAAAPGVPAEEPQPARIVSASQDALSKQAAAATDFTFDPNSKPARFVWKIDREGAFSEVSPEFAAAVGPNAADIIGRKFPDLARVFNLDPDHVITDLLNRRDTWSGKTVYWPIQGTDLATPVDLAALPTYTRDRQFDGFRGFGIVRSGETRKDPEALGLALVSGSPDAAQAEAVDRQDEADALQDHADAVTTIEPNGLEGPAGEDEAALESLDMKQDLDDLARLDGIDDSDQLAQANDEPQGADEAPAESPVSADDPFRGEQPAIRLAETRMRRDSDKIISLEARRPRAPRESLSPGEQAAFREIGARLSETSSASAEADATHAASDDDAATSQQSVDQQSFGKRQSPAPDEQSAAGDIDITFDRPDEPDVEHLEAEASEQATAAPMSDLTTAETPESDPATAETMAEQTPIEADPTPQSAAQEEDTITSEAAAVSDPDETPEVVWPTPVEPPLPSAFALPPRQVMQSGLDPHLVDAIPTALLVHTGDQLIHANAEFLELTGYGSLTELAADGGLEHLLDRPEQPEATIEDGGLIVRRGDGGTRMVTARLRSVNWGDGQALLLALSPIETIAAAPVAPLHAVADTEEAASEETAPEDDTARESEEAGQTSALEIETRELRSILETATDGVVILDNDGTIRSMNSSACALFNYDENETRTQPFAMLFAHESQRAVMDYINGLADHGVSSVLNDGREVIGREAAGGFLPLFMTIGRLTGSNGYCAVLRDITQWKRTEDELRTAKRAAETANSHKSDFLARVSHEIRTPLNAIIGFSEMMAEERFGPIGSPRYLEYAHDIGNSGKHVLDIVNDLLDISKIEAGQVDMEFVAVSLNDHLAESVSLLQPMANSQRVIIRTSLSVSVPDVVADQRSIKQIALNLLSNAIRYTPSGGQIVVSTSYESSGNVIIRIRDTGIGMNRKELEQAMKPFGQVGPGPRQRGEGTGLGLPLTKAMVEANRAQFDIVSAPGEGTLVSISFPPQRVLAD</sequence>
<dbReference type="SUPFAM" id="SSF47384">
    <property type="entry name" value="Homodimeric domain of signal transducing histidine kinase"/>
    <property type="match status" value="1"/>
</dbReference>
<feature type="compositionally biased region" description="Acidic residues" evidence="6">
    <location>
        <begin position="365"/>
        <end position="384"/>
    </location>
</feature>
<feature type="domain" description="Histidine kinase" evidence="7">
    <location>
        <begin position="1195"/>
        <end position="1416"/>
    </location>
</feature>
<dbReference type="RefSeq" id="WP_267655434.1">
    <property type="nucleotide sequence ID" value="NZ_JAOVZR010000001.1"/>
</dbReference>
<feature type="compositionally biased region" description="Basic and acidic residues" evidence="6">
    <location>
        <begin position="705"/>
        <end position="728"/>
    </location>
</feature>
<feature type="compositionally biased region" description="Low complexity" evidence="6">
    <location>
        <begin position="768"/>
        <end position="778"/>
    </location>
</feature>
<evidence type="ECO:0000256" key="2">
    <source>
        <dbReference type="ARBA" id="ARBA00012438"/>
    </source>
</evidence>